<sequence length="432" mass="46747">MEKSLPMSKNSLESSRKYNWVLWGIITFLFFGNLINFSEKNIVGYSAELIMKDFGLNSGQWGLVGSAYYWIFPIAGIIGAAFSDRFGTKKILSILMLSWGVIQFGALAINGFSALILYRVLLGIFQGPFGPVALSHINKWFPAEKRGVASSLFTLGATAGGLVLAPVIVGLTTFGWKVAFAIFGGVSVIWFLLFMFTTKESPSSIEQKAATKNMVENSIQKKSGKEVVKIIFSPTSIFTLFLAFSSFIFVVWTAIWMPNYLTKVTGLTSSQMGVAVSIVGISSATIIFLVSMVSDKVLAKTKSWRLSRVVVTGVSAVMGSLLLASVVFIPNPIWNVIAFGVAYGLTGSNFAIAPQIMMTLVPERSGLMASILMSFQNVGGMIAPVATGFLIGLSKDNIIQGYNNSILIVSGAILLFSLLFLLFVNPNLKKQA</sequence>
<evidence type="ECO:0000256" key="4">
    <source>
        <dbReference type="ARBA" id="ARBA00022989"/>
    </source>
</evidence>
<comment type="caution">
    <text evidence="8">The sequence shown here is derived from an EMBL/GenBank/DDBJ whole genome shotgun (WGS) entry which is preliminary data.</text>
</comment>
<dbReference type="Pfam" id="PF07690">
    <property type="entry name" value="MFS_1"/>
    <property type="match status" value="1"/>
</dbReference>
<evidence type="ECO:0000256" key="5">
    <source>
        <dbReference type="ARBA" id="ARBA00023136"/>
    </source>
</evidence>
<dbReference type="InterPro" id="IPR011701">
    <property type="entry name" value="MFS"/>
</dbReference>
<feature type="transmembrane region" description="Helical" evidence="6">
    <location>
        <begin position="365"/>
        <end position="393"/>
    </location>
</feature>
<dbReference type="AlphaFoldDB" id="A0A942YMA7"/>
<protein>
    <submittedName>
        <fullName evidence="8">MFS transporter</fullName>
    </submittedName>
</protein>
<dbReference type="Proteomes" id="UP000682713">
    <property type="component" value="Unassembled WGS sequence"/>
</dbReference>
<evidence type="ECO:0000313" key="9">
    <source>
        <dbReference type="Proteomes" id="UP000682713"/>
    </source>
</evidence>
<proteinExistence type="predicted"/>
<feature type="transmembrane region" description="Helical" evidence="6">
    <location>
        <begin position="147"/>
        <end position="168"/>
    </location>
</feature>
<dbReference type="Gene3D" id="1.20.1250.20">
    <property type="entry name" value="MFS general substrate transporter like domains"/>
    <property type="match status" value="2"/>
</dbReference>
<feature type="transmembrane region" description="Helical" evidence="6">
    <location>
        <begin position="272"/>
        <end position="294"/>
    </location>
</feature>
<organism evidence="8 9">
    <name type="scientific">Lederbergia citrisecunda</name>
    <dbReference type="NCBI Taxonomy" id="2833583"/>
    <lineage>
        <taxon>Bacteria</taxon>
        <taxon>Bacillati</taxon>
        <taxon>Bacillota</taxon>
        <taxon>Bacilli</taxon>
        <taxon>Bacillales</taxon>
        <taxon>Bacillaceae</taxon>
        <taxon>Lederbergia</taxon>
    </lineage>
</organism>
<keyword evidence="4 6" id="KW-1133">Transmembrane helix</keyword>
<dbReference type="InterPro" id="IPR050382">
    <property type="entry name" value="MFS_Na/Anion_cotransporter"/>
</dbReference>
<dbReference type="RefSeq" id="WP_213113124.1">
    <property type="nucleotide sequence ID" value="NZ_JAGYPJ010000002.1"/>
</dbReference>
<evidence type="ECO:0000256" key="2">
    <source>
        <dbReference type="ARBA" id="ARBA00022448"/>
    </source>
</evidence>
<keyword evidence="9" id="KW-1185">Reference proteome</keyword>
<feature type="transmembrane region" description="Helical" evidence="6">
    <location>
        <begin position="405"/>
        <end position="424"/>
    </location>
</feature>
<accession>A0A942YMA7</accession>
<dbReference type="PANTHER" id="PTHR11662">
    <property type="entry name" value="SOLUTE CARRIER FAMILY 17"/>
    <property type="match status" value="1"/>
</dbReference>
<dbReference type="SUPFAM" id="SSF103473">
    <property type="entry name" value="MFS general substrate transporter"/>
    <property type="match status" value="1"/>
</dbReference>
<comment type="subcellular location">
    <subcellularLocation>
        <location evidence="1">Cell membrane</location>
        <topology evidence="1">Multi-pass membrane protein</topology>
    </subcellularLocation>
</comment>
<evidence type="ECO:0000313" key="8">
    <source>
        <dbReference type="EMBL" id="MBS4202338.1"/>
    </source>
</evidence>
<reference evidence="8 9" key="1">
    <citation type="submission" date="2021-05" db="EMBL/GenBank/DDBJ databases">
        <title>Novel Bacillus species.</title>
        <authorList>
            <person name="Liu G."/>
        </authorList>
    </citation>
    <scope>NUCLEOTIDE SEQUENCE [LARGE SCALE GENOMIC DNA]</scope>
    <source>
        <strain evidence="8 9">FJAT-49732</strain>
    </source>
</reference>
<dbReference type="GO" id="GO:0005886">
    <property type="term" value="C:plasma membrane"/>
    <property type="evidence" value="ECO:0007669"/>
    <property type="project" value="UniProtKB-SubCell"/>
</dbReference>
<keyword evidence="2" id="KW-0813">Transport</keyword>
<name>A0A942YMA7_9BACI</name>
<feature type="transmembrane region" description="Helical" evidence="6">
    <location>
        <begin position="306"/>
        <end position="327"/>
    </location>
</feature>
<dbReference type="PROSITE" id="PS50850">
    <property type="entry name" value="MFS"/>
    <property type="match status" value="1"/>
</dbReference>
<feature type="transmembrane region" description="Helical" evidence="6">
    <location>
        <begin position="58"/>
        <end position="82"/>
    </location>
</feature>
<dbReference type="InterPro" id="IPR036259">
    <property type="entry name" value="MFS_trans_sf"/>
</dbReference>
<keyword evidence="3 6" id="KW-0812">Transmembrane</keyword>
<keyword evidence="5 6" id="KW-0472">Membrane</keyword>
<feature type="transmembrane region" description="Helical" evidence="6">
    <location>
        <begin position="91"/>
        <end position="109"/>
    </location>
</feature>
<dbReference type="EMBL" id="JAGYPJ010000002">
    <property type="protein sequence ID" value="MBS4202338.1"/>
    <property type="molecule type" value="Genomic_DNA"/>
</dbReference>
<feature type="transmembrane region" description="Helical" evidence="6">
    <location>
        <begin position="20"/>
        <end position="38"/>
    </location>
</feature>
<dbReference type="PANTHER" id="PTHR11662:SF450">
    <property type="entry name" value="BLR1003 PROTEIN"/>
    <property type="match status" value="1"/>
</dbReference>
<evidence type="ECO:0000256" key="6">
    <source>
        <dbReference type="SAM" id="Phobius"/>
    </source>
</evidence>
<gene>
    <name evidence="8" type="ORF">KHA93_22310</name>
</gene>
<evidence type="ECO:0000256" key="3">
    <source>
        <dbReference type="ARBA" id="ARBA00022692"/>
    </source>
</evidence>
<feature type="transmembrane region" description="Helical" evidence="6">
    <location>
        <begin position="230"/>
        <end position="252"/>
    </location>
</feature>
<feature type="transmembrane region" description="Helical" evidence="6">
    <location>
        <begin position="333"/>
        <end position="353"/>
    </location>
</feature>
<feature type="domain" description="Major facilitator superfamily (MFS) profile" evidence="7">
    <location>
        <begin position="25"/>
        <end position="429"/>
    </location>
</feature>
<feature type="transmembrane region" description="Helical" evidence="6">
    <location>
        <begin position="174"/>
        <end position="196"/>
    </location>
</feature>
<dbReference type="GO" id="GO:0022857">
    <property type="term" value="F:transmembrane transporter activity"/>
    <property type="evidence" value="ECO:0007669"/>
    <property type="project" value="InterPro"/>
</dbReference>
<evidence type="ECO:0000259" key="7">
    <source>
        <dbReference type="PROSITE" id="PS50850"/>
    </source>
</evidence>
<evidence type="ECO:0000256" key="1">
    <source>
        <dbReference type="ARBA" id="ARBA00004651"/>
    </source>
</evidence>
<dbReference type="InterPro" id="IPR020846">
    <property type="entry name" value="MFS_dom"/>
</dbReference>